<dbReference type="Proteomes" id="UP000006103">
    <property type="component" value="Plasmid PBr_lp28-3"/>
</dbReference>
<organism evidence="1 2">
    <name type="scientific">Borreliella garinii PBr</name>
    <dbReference type="NCBI Taxonomy" id="498743"/>
    <lineage>
        <taxon>Bacteria</taxon>
        <taxon>Pseudomonadati</taxon>
        <taxon>Spirochaetota</taxon>
        <taxon>Spirochaetia</taxon>
        <taxon>Spirochaetales</taxon>
        <taxon>Borreliaceae</taxon>
        <taxon>Borreliella</taxon>
    </lineage>
</organism>
<gene>
    <name evidence="1" type="ORF">BGAPBR_H0007</name>
</gene>
<dbReference type="EMBL" id="CP001307">
    <property type="protein sequence ID" value="ACL34766.1"/>
    <property type="molecule type" value="Genomic_DNA"/>
</dbReference>
<proteinExistence type="predicted"/>
<name>B8F1F9_BORGR</name>
<evidence type="ECO:0000313" key="1">
    <source>
        <dbReference type="EMBL" id="ACL34766.1"/>
    </source>
</evidence>
<evidence type="ECO:0000313" key="2">
    <source>
        <dbReference type="Proteomes" id="UP000006103"/>
    </source>
</evidence>
<geneLocation type="plasmid" evidence="1 2">
    <name>PBr_lp28-3</name>
</geneLocation>
<dbReference type="AlphaFoldDB" id="B8F1F9"/>
<protein>
    <submittedName>
        <fullName evidence="1">Uncharacterized protein</fullName>
    </submittedName>
</protein>
<sequence length="41" mass="5011">MGYFIKNKLIILIMFMKLETITYLIDGYLDQIFDYFIQLDL</sequence>
<keyword evidence="1" id="KW-0614">Plasmid</keyword>
<accession>B8F1F9</accession>
<reference evidence="1 2" key="1">
    <citation type="journal article" date="2011" name="J. Bacteriol.">
        <title>Whole-genome sequences of two Borrelia afzelii and two Borrelia garinii Lyme disease agent isolates.</title>
        <authorList>
            <person name="Casjens S.R."/>
            <person name="Mongodin E.F."/>
            <person name="Qiu W.-G."/>
            <person name="Dunn J.J."/>
            <person name="Luft B.J."/>
            <person name="Fraser-Liggett C.M."/>
            <person name="Schutzer S.E."/>
        </authorList>
    </citation>
    <scope>NUCLEOTIDE SEQUENCE [LARGE SCALE GENOMIC DNA]</scope>
    <source>
        <strain evidence="1 2">PBr</strain>
    </source>
</reference>
<keyword evidence="2" id="KW-1185">Reference proteome</keyword>